<reference evidence="2 3" key="1">
    <citation type="submission" date="2020-08" db="EMBL/GenBank/DDBJ databases">
        <title>Genomic Encyclopedia of Type Strains, Phase IV (KMG-V): Genome sequencing to study the core and pangenomes of soil and plant-associated prokaryotes.</title>
        <authorList>
            <person name="Whitman W."/>
        </authorList>
    </citation>
    <scope>NUCLEOTIDE SEQUENCE [LARGE SCALE GENOMIC DNA]</scope>
    <source>
        <strain evidence="2 3">M8UP14</strain>
    </source>
</reference>
<accession>A0A7W7ZEB0</accession>
<feature type="transmembrane region" description="Helical" evidence="1">
    <location>
        <begin position="149"/>
        <end position="168"/>
    </location>
</feature>
<dbReference type="EMBL" id="JACHIP010000004">
    <property type="protein sequence ID" value="MBB5058344.1"/>
    <property type="molecule type" value="Genomic_DNA"/>
</dbReference>
<proteinExistence type="predicted"/>
<feature type="transmembrane region" description="Helical" evidence="1">
    <location>
        <begin position="202"/>
        <end position="227"/>
    </location>
</feature>
<feature type="transmembrane region" description="Helical" evidence="1">
    <location>
        <begin position="175"/>
        <end position="196"/>
    </location>
</feature>
<dbReference type="Proteomes" id="UP000540989">
    <property type="component" value="Unassembled WGS sequence"/>
</dbReference>
<feature type="transmembrane region" description="Helical" evidence="1">
    <location>
        <begin position="6"/>
        <end position="26"/>
    </location>
</feature>
<feature type="transmembrane region" description="Helical" evidence="1">
    <location>
        <begin position="106"/>
        <end position="129"/>
    </location>
</feature>
<evidence type="ECO:0000313" key="2">
    <source>
        <dbReference type="EMBL" id="MBB5058344.1"/>
    </source>
</evidence>
<dbReference type="AlphaFoldDB" id="A0A7W7ZEB0"/>
<keyword evidence="1" id="KW-0472">Membrane</keyword>
<comment type="caution">
    <text evidence="2">The sequence shown here is derived from an EMBL/GenBank/DDBJ whole genome shotgun (WGS) entry which is preliminary data.</text>
</comment>
<dbReference type="RefSeq" id="WP_184217935.1">
    <property type="nucleotide sequence ID" value="NZ_JACHIP010000004.1"/>
</dbReference>
<keyword evidence="1" id="KW-1133">Transmembrane helix</keyword>
<evidence type="ECO:0000313" key="3">
    <source>
        <dbReference type="Proteomes" id="UP000540989"/>
    </source>
</evidence>
<protein>
    <submittedName>
        <fullName evidence="2">Uncharacterized protein</fullName>
    </submittedName>
</protein>
<keyword evidence="3" id="KW-1185">Reference proteome</keyword>
<feature type="transmembrane region" description="Helical" evidence="1">
    <location>
        <begin position="70"/>
        <end position="94"/>
    </location>
</feature>
<feature type="transmembrane region" description="Helical" evidence="1">
    <location>
        <begin position="33"/>
        <end position="50"/>
    </location>
</feature>
<sequence>MTLAHAVKLLGYCDPLLCLIAVAALLRAKAVKSYGYLATLLLARVAFFTAEWTIDSLGGSVISTKTAYVYYFYTYWTAFAVESVFMLIVICSMYRLAMAPLKGLHTLGMLVFKWVAGISVLVALGSAFAPHITKVNYLIGFVSQMQRTQSILILCLLLFVCFAIRPMGLSYRSRIFGVSLGLGVMATTDMVQSAWINNVNSSMYGAFSLISGGAICLTLLTWTIYFAMPEPKRRLITLPTTSPFLRWNQISEVLGDSPGHVAIAGLPPDMLAPAEIEIMRRASAKMNTTTAWPGVLPSRSTDAA</sequence>
<organism evidence="2 3">
    <name type="scientific">Granulicella aggregans</name>
    <dbReference type="NCBI Taxonomy" id="474949"/>
    <lineage>
        <taxon>Bacteria</taxon>
        <taxon>Pseudomonadati</taxon>
        <taxon>Acidobacteriota</taxon>
        <taxon>Terriglobia</taxon>
        <taxon>Terriglobales</taxon>
        <taxon>Acidobacteriaceae</taxon>
        <taxon>Granulicella</taxon>
    </lineage>
</organism>
<evidence type="ECO:0000256" key="1">
    <source>
        <dbReference type="SAM" id="Phobius"/>
    </source>
</evidence>
<name>A0A7W7ZEB0_9BACT</name>
<keyword evidence="1" id="KW-0812">Transmembrane</keyword>
<gene>
    <name evidence="2" type="ORF">HDF16_003058</name>
</gene>